<accession>A0A3P6RCL8</accession>
<dbReference type="Proteomes" id="UP000281553">
    <property type="component" value="Unassembled WGS sequence"/>
</dbReference>
<name>A0A3P6RCL8_DIBLA</name>
<dbReference type="AlphaFoldDB" id="A0A3P6RCL8"/>
<dbReference type="InterPro" id="IPR044041">
    <property type="entry name" value="DUF5743"/>
</dbReference>
<dbReference type="EMBL" id="UYRU01015723">
    <property type="protein sequence ID" value="VDK51395.1"/>
    <property type="molecule type" value="Genomic_DNA"/>
</dbReference>
<dbReference type="OrthoDB" id="6272577at2759"/>
<dbReference type="Pfam" id="PF19014">
    <property type="entry name" value="DUF5743"/>
    <property type="match status" value="1"/>
</dbReference>
<organism evidence="2 3">
    <name type="scientific">Dibothriocephalus latus</name>
    <name type="common">Fish tapeworm</name>
    <name type="synonym">Diphyllobothrium latum</name>
    <dbReference type="NCBI Taxonomy" id="60516"/>
    <lineage>
        <taxon>Eukaryota</taxon>
        <taxon>Metazoa</taxon>
        <taxon>Spiralia</taxon>
        <taxon>Lophotrochozoa</taxon>
        <taxon>Platyhelminthes</taxon>
        <taxon>Cestoda</taxon>
        <taxon>Eucestoda</taxon>
        <taxon>Diphyllobothriidea</taxon>
        <taxon>Diphyllobothriidae</taxon>
        <taxon>Dibothriocephalus</taxon>
    </lineage>
</organism>
<proteinExistence type="predicted"/>
<keyword evidence="3" id="KW-1185">Reference proteome</keyword>
<reference evidence="2 3" key="1">
    <citation type="submission" date="2018-11" db="EMBL/GenBank/DDBJ databases">
        <authorList>
            <consortium name="Pathogen Informatics"/>
        </authorList>
    </citation>
    <scope>NUCLEOTIDE SEQUENCE [LARGE SCALE GENOMIC DNA]</scope>
</reference>
<feature type="domain" description="DUF5743" evidence="1">
    <location>
        <begin position="1"/>
        <end position="102"/>
    </location>
</feature>
<evidence type="ECO:0000313" key="3">
    <source>
        <dbReference type="Proteomes" id="UP000281553"/>
    </source>
</evidence>
<gene>
    <name evidence="2" type="ORF">DILT_LOCUS1848</name>
</gene>
<evidence type="ECO:0000259" key="1">
    <source>
        <dbReference type="Pfam" id="PF19014"/>
    </source>
</evidence>
<sequence>MCLVANYSMPFVTNPVSLGRRIRGWPREPLRGKHETIGERLRGIRGEMSILLKRLEECLDLVQEKMFQDKIIENYYRMHVHAQEKASKQLLRCIQEQRKYGD</sequence>
<evidence type="ECO:0000313" key="2">
    <source>
        <dbReference type="EMBL" id="VDK51395.1"/>
    </source>
</evidence>
<feature type="non-terminal residue" evidence="2">
    <location>
        <position position="102"/>
    </location>
</feature>
<protein>
    <recommendedName>
        <fullName evidence="1">DUF5743 domain-containing protein</fullName>
    </recommendedName>
</protein>